<dbReference type="PANTHER" id="PTHR43429">
    <property type="entry name" value="PYRIDINE NUCLEOTIDE-DISULFIDE OXIDOREDUCTASE DOMAIN-CONTAINING"/>
    <property type="match status" value="1"/>
</dbReference>
<dbReference type="SUPFAM" id="SSF51905">
    <property type="entry name" value="FAD/NAD(P)-binding domain"/>
    <property type="match status" value="1"/>
</dbReference>
<dbReference type="Proteomes" id="UP000655830">
    <property type="component" value="Unassembled WGS sequence"/>
</dbReference>
<dbReference type="GO" id="GO:0016491">
    <property type="term" value="F:oxidoreductase activity"/>
    <property type="evidence" value="ECO:0007669"/>
    <property type="project" value="InterPro"/>
</dbReference>
<dbReference type="InterPro" id="IPR050260">
    <property type="entry name" value="FAD-bd_OxRdtase"/>
</dbReference>
<evidence type="ECO:0000259" key="4">
    <source>
        <dbReference type="Pfam" id="PF07992"/>
    </source>
</evidence>
<dbReference type="InterPro" id="IPR036188">
    <property type="entry name" value="FAD/NAD-bd_sf"/>
</dbReference>
<comment type="caution">
    <text evidence="6">The sequence shown here is derived from an EMBL/GenBank/DDBJ whole genome shotgun (WGS) entry which is preliminary data.</text>
</comment>
<keyword evidence="7" id="KW-1185">Reference proteome</keyword>
<reference evidence="6" key="1">
    <citation type="submission" date="2020-08" db="EMBL/GenBank/DDBJ databases">
        <title>Genome public.</title>
        <authorList>
            <person name="Liu C."/>
            <person name="Sun Q."/>
        </authorList>
    </citation>
    <scope>NUCLEOTIDE SEQUENCE</scope>
    <source>
        <strain evidence="6">NSJ-12</strain>
    </source>
</reference>
<dbReference type="Gene3D" id="3.30.390.30">
    <property type="match status" value="1"/>
</dbReference>
<dbReference type="EMBL" id="JACRSY010000005">
    <property type="protein sequence ID" value="MBC8578796.1"/>
    <property type="molecule type" value="Genomic_DNA"/>
</dbReference>
<dbReference type="InterPro" id="IPR023753">
    <property type="entry name" value="FAD/NAD-binding_dom"/>
</dbReference>
<proteinExistence type="predicted"/>
<evidence type="ECO:0000256" key="2">
    <source>
        <dbReference type="ARBA" id="ARBA00022630"/>
    </source>
</evidence>
<protein>
    <submittedName>
        <fullName evidence="6">NAD(P)/FAD-dependent oxidoreductase</fullName>
    </submittedName>
</protein>
<dbReference type="Gene3D" id="3.50.50.60">
    <property type="entry name" value="FAD/NAD(P)-binding domain"/>
    <property type="match status" value="2"/>
</dbReference>
<dbReference type="Pfam" id="PF07992">
    <property type="entry name" value="Pyr_redox_2"/>
    <property type="match status" value="1"/>
</dbReference>
<accession>A0A926IDQ4</accession>
<organism evidence="6 7">
    <name type="scientific">Zhenhengia yiwuensis</name>
    <dbReference type="NCBI Taxonomy" id="2763666"/>
    <lineage>
        <taxon>Bacteria</taxon>
        <taxon>Bacillati</taxon>
        <taxon>Bacillota</taxon>
        <taxon>Clostridia</taxon>
        <taxon>Lachnospirales</taxon>
        <taxon>Lachnospiraceae</taxon>
        <taxon>Zhenhengia</taxon>
    </lineage>
</organism>
<dbReference type="RefSeq" id="WP_249331878.1">
    <property type="nucleotide sequence ID" value="NZ_JACRSY010000005.1"/>
</dbReference>
<comment type="cofactor">
    <cofactor evidence="1">
        <name>FAD</name>
        <dbReference type="ChEBI" id="CHEBI:57692"/>
    </cofactor>
</comment>
<evidence type="ECO:0000313" key="7">
    <source>
        <dbReference type="Proteomes" id="UP000655830"/>
    </source>
</evidence>
<evidence type="ECO:0000256" key="3">
    <source>
        <dbReference type="ARBA" id="ARBA00022827"/>
    </source>
</evidence>
<evidence type="ECO:0000256" key="1">
    <source>
        <dbReference type="ARBA" id="ARBA00001974"/>
    </source>
</evidence>
<dbReference type="Pfam" id="PF18267">
    <property type="entry name" value="Rubredoxin_C"/>
    <property type="match status" value="1"/>
</dbReference>
<feature type="domain" description="FAD/NAD(P)-binding" evidence="4">
    <location>
        <begin position="1"/>
        <end position="291"/>
    </location>
</feature>
<dbReference type="InterPro" id="IPR016156">
    <property type="entry name" value="FAD/NAD-linked_Rdtase_dimer_sf"/>
</dbReference>
<dbReference type="PRINTS" id="PR00368">
    <property type="entry name" value="FADPNR"/>
</dbReference>
<dbReference type="PRINTS" id="PR00411">
    <property type="entry name" value="PNDRDTASEI"/>
</dbReference>
<keyword evidence="2" id="KW-0285">Flavoprotein</keyword>
<evidence type="ECO:0000259" key="5">
    <source>
        <dbReference type="Pfam" id="PF18267"/>
    </source>
</evidence>
<evidence type="ECO:0000313" key="6">
    <source>
        <dbReference type="EMBL" id="MBC8578796.1"/>
    </source>
</evidence>
<sequence>MKYVVLGASAAGISGARRLRELDASAEITLISTDEHIYSRCILHHYIEGIRDLNKLQFVPADFIEANRIHWLKGEAAVKVDTVNKIVTTSTGKEVTFDKLLIATGSHVFFPPIPGLKEANNAIGFHDLDECEAIMQRAKTANNVVIMGAGLVGIDAASGLLHLGKSVTIVEMRDRMLSIQLDHKAASSYEKAFAQKGVKQLYSVGAKELILDENNAITAIKLNSDEVIPCDLLIVASGVRANVGFLEGSGIEVDRFGLVIDPLGQTSHPDVYGAGDVTGRNPIWPVAVKEGIVAASNMAGQTKEMTDFFASKSTMNFLNIPTMSLGLAQPENPEDYNIEIEEDDKGNYKKIVHKDGKIYGAILQGDLAYSGVLTQLIRNNIDVSKVKKPLFKIDYSDFFNMTENFEFTYKEH</sequence>
<dbReference type="InterPro" id="IPR041575">
    <property type="entry name" value="Rubredoxin_C"/>
</dbReference>
<gene>
    <name evidence="6" type="ORF">H8718_04530</name>
</gene>
<feature type="domain" description="NADH-rubredoxin oxidoreductase C-terminal" evidence="5">
    <location>
        <begin position="314"/>
        <end position="380"/>
    </location>
</feature>
<name>A0A926IDQ4_9FIRM</name>
<dbReference type="PANTHER" id="PTHR43429:SF3">
    <property type="entry name" value="NITRITE REDUCTASE [NAD(P)H]"/>
    <property type="match status" value="1"/>
</dbReference>
<dbReference type="AlphaFoldDB" id="A0A926IDQ4"/>
<keyword evidence="3" id="KW-0274">FAD</keyword>